<feature type="transmembrane region" description="Helical" evidence="1">
    <location>
        <begin position="115"/>
        <end position="135"/>
    </location>
</feature>
<protein>
    <recommendedName>
        <fullName evidence="3">Prepilin type IV endopeptidase peptidase domain-containing protein</fullName>
    </recommendedName>
</protein>
<proteinExistence type="predicted"/>
<feature type="transmembrane region" description="Helical" evidence="1">
    <location>
        <begin position="39"/>
        <end position="59"/>
    </location>
</feature>
<keyword evidence="1" id="KW-0472">Membrane</keyword>
<evidence type="ECO:0000256" key="1">
    <source>
        <dbReference type="SAM" id="Phobius"/>
    </source>
</evidence>
<name>A0A0F9RN13_9ZZZZ</name>
<accession>A0A0F9RN13</accession>
<keyword evidence="1" id="KW-0812">Transmembrane</keyword>
<dbReference type="AlphaFoldDB" id="A0A0F9RN13"/>
<feature type="transmembrane region" description="Helical" evidence="1">
    <location>
        <begin position="205"/>
        <end position="223"/>
    </location>
</feature>
<organism evidence="2">
    <name type="scientific">marine sediment metagenome</name>
    <dbReference type="NCBI Taxonomy" id="412755"/>
    <lineage>
        <taxon>unclassified sequences</taxon>
        <taxon>metagenomes</taxon>
        <taxon>ecological metagenomes</taxon>
    </lineage>
</organism>
<keyword evidence="1" id="KW-1133">Transmembrane helix</keyword>
<feature type="transmembrane region" description="Helical" evidence="1">
    <location>
        <begin position="65"/>
        <end position="86"/>
    </location>
</feature>
<evidence type="ECO:0000313" key="2">
    <source>
        <dbReference type="EMBL" id="KKN57935.1"/>
    </source>
</evidence>
<evidence type="ECO:0008006" key="3">
    <source>
        <dbReference type="Google" id="ProtNLM"/>
    </source>
</evidence>
<comment type="caution">
    <text evidence="2">The sequence shown here is derived from an EMBL/GenBank/DDBJ whole genome shotgun (WGS) entry which is preliminary data.</text>
</comment>
<dbReference type="EMBL" id="LAZR01000782">
    <property type="protein sequence ID" value="KKN57935.1"/>
    <property type="molecule type" value="Genomic_DNA"/>
</dbReference>
<feature type="transmembrane region" description="Helical" evidence="1">
    <location>
        <begin position="6"/>
        <end position="27"/>
    </location>
</feature>
<reference evidence="2" key="1">
    <citation type="journal article" date="2015" name="Nature">
        <title>Complex archaea that bridge the gap between prokaryotes and eukaryotes.</title>
        <authorList>
            <person name="Spang A."/>
            <person name="Saw J.H."/>
            <person name="Jorgensen S.L."/>
            <person name="Zaremba-Niedzwiedzka K."/>
            <person name="Martijn J."/>
            <person name="Lind A.E."/>
            <person name="van Eijk R."/>
            <person name="Schleper C."/>
            <person name="Guy L."/>
            <person name="Ettema T.J."/>
        </authorList>
    </citation>
    <scope>NUCLEOTIDE SEQUENCE</scope>
</reference>
<gene>
    <name evidence="2" type="ORF">LCGC14_0557180</name>
</gene>
<sequence>MIFIEITSFFLILNFHIVNIIFLISLICDLRERKVPIKFFGFFFFVDIILNIFEYVLFFENLNRFILMKGLTFIFVFFLSFLLFLLKIIGGSDGKLSILIFMIHPISILNIPMIFFFYLIFSFFFSILCMINFVMNNYTKRHLSFDLFFKKNIKLSILKNFYIKSFYKFQNFSELSNYCEQKHVIKSITLIFNIKRNKFQILSQLRQSLIIIIIPSYYLMYYVKLIV</sequence>
<dbReference type="Gene3D" id="1.20.120.1220">
    <property type="match status" value="1"/>
</dbReference>